<dbReference type="AlphaFoldDB" id="A0A1G8LGW2"/>
<organism evidence="2 3">
    <name type="scientific">Dolosicoccus paucivorans</name>
    <dbReference type="NCBI Taxonomy" id="84521"/>
    <lineage>
        <taxon>Bacteria</taxon>
        <taxon>Bacillati</taxon>
        <taxon>Bacillota</taxon>
        <taxon>Bacilli</taxon>
        <taxon>Lactobacillales</taxon>
        <taxon>Aerococcaceae</taxon>
        <taxon>Dolosicoccus</taxon>
    </lineage>
</organism>
<feature type="transmembrane region" description="Helical" evidence="1">
    <location>
        <begin position="200"/>
        <end position="220"/>
    </location>
</feature>
<reference evidence="2 3" key="1">
    <citation type="submission" date="2017-09" db="EMBL/GenBank/DDBJ databases">
        <title>Bacterial strain isolated from the female urinary microbiota.</title>
        <authorList>
            <person name="Thomas-White K."/>
            <person name="Kumar N."/>
            <person name="Forster S."/>
            <person name="Putonti C."/>
            <person name="Lawley T."/>
            <person name="Wolfe A.J."/>
        </authorList>
    </citation>
    <scope>NUCLEOTIDE SEQUENCE [LARGE SCALE GENOMIC DNA]</scope>
    <source>
        <strain evidence="2 3">UMB0852</strain>
    </source>
</reference>
<evidence type="ECO:0000256" key="1">
    <source>
        <dbReference type="SAM" id="Phobius"/>
    </source>
</evidence>
<dbReference type="OrthoDB" id="9784298at2"/>
<accession>A0A1G8LGW2</accession>
<protein>
    <submittedName>
        <fullName evidence="2">Peptidase</fullName>
    </submittedName>
</protein>
<dbReference type="STRING" id="84521.SAMN04487994_10202"/>
<dbReference type="PANTHER" id="PTHR36434">
    <property type="entry name" value="MEMBRANE PROTEASE YUGP-RELATED"/>
    <property type="match status" value="1"/>
</dbReference>
<sequence>MYPMYYSIDSTYLLVLIGMAIAMWAQFKVTSTFNRYKDVPTERGLTGHQAAQAILEANHIYDVTVEHVPGHLTDHYDPTNKVLRLSDATDRSTSISAVAVAAHECGHAVQHAKGYAPLKLRSALVPVTRFGSAIAMPLILVGLLLNFAGLIKIGIIAFSAVLVFQLVTLPVEFDASRRAIAVLGQTGLLLPAEIGPAKKVLGAAALTYVAAAISSGLQLLRFIMLTNRRR</sequence>
<dbReference type="InterPro" id="IPR007395">
    <property type="entry name" value="Zn_peptidase_2"/>
</dbReference>
<dbReference type="Pfam" id="PF04298">
    <property type="entry name" value="Zn_peptidase_2"/>
    <property type="match status" value="1"/>
</dbReference>
<comment type="caution">
    <text evidence="2">The sequence shown here is derived from an EMBL/GenBank/DDBJ whole genome shotgun (WGS) entry which is preliminary data.</text>
</comment>
<keyword evidence="1" id="KW-1133">Transmembrane helix</keyword>
<evidence type="ECO:0000313" key="2">
    <source>
        <dbReference type="EMBL" id="PMC58543.1"/>
    </source>
</evidence>
<dbReference type="RefSeq" id="WP_092085210.1">
    <property type="nucleotide sequence ID" value="NZ_FNEL01000020.1"/>
</dbReference>
<gene>
    <name evidence="2" type="ORF">CJ205_03740</name>
</gene>
<keyword evidence="1" id="KW-0472">Membrane</keyword>
<dbReference type="PANTHER" id="PTHR36434:SF1">
    <property type="entry name" value="MEMBRANE PROTEASE YUGP-RELATED"/>
    <property type="match status" value="1"/>
</dbReference>
<feature type="transmembrane region" description="Helical" evidence="1">
    <location>
        <begin position="138"/>
        <end position="164"/>
    </location>
</feature>
<feature type="transmembrane region" description="Helical" evidence="1">
    <location>
        <begin position="6"/>
        <end position="27"/>
    </location>
</feature>
<keyword evidence="3" id="KW-1185">Reference proteome</keyword>
<dbReference type="Proteomes" id="UP000235682">
    <property type="component" value="Unassembled WGS sequence"/>
</dbReference>
<evidence type="ECO:0000313" key="3">
    <source>
        <dbReference type="Proteomes" id="UP000235682"/>
    </source>
</evidence>
<dbReference type="EMBL" id="PNHE01000011">
    <property type="protein sequence ID" value="PMC58543.1"/>
    <property type="molecule type" value="Genomic_DNA"/>
</dbReference>
<proteinExistence type="predicted"/>
<name>A0A1G8LGW2_9LACT</name>
<keyword evidence="1" id="KW-0812">Transmembrane</keyword>